<dbReference type="PANTHER" id="PTHR43124:SF3">
    <property type="entry name" value="CHLORAMPHENICOL EFFLUX PUMP RV0191"/>
    <property type="match status" value="1"/>
</dbReference>
<evidence type="ECO:0000259" key="7">
    <source>
        <dbReference type="PROSITE" id="PS50850"/>
    </source>
</evidence>
<dbReference type="CDD" id="cd17324">
    <property type="entry name" value="MFS_NepI_like"/>
    <property type="match status" value="1"/>
</dbReference>
<evidence type="ECO:0000256" key="2">
    <source>
        <dbReference type="ARBA" id="ARBA00022475"/>
    </source>
</evidence>
<evidence type="ECO:0000313" key="8">
    <source>
        <dbReference type="EMBL" id="BBZ28895.1"/>
    </source>
</evidence>
<dbReference type="RefSeq" id="WP_163739012.1">
    <property type="nucleotide sequence ID" value="NZ_AP022610.1"/>
</dbReference>
<organism evidence="8 9">
    <name type="scientific">Mycolicibacterium madagascariense</name>
    <dbReference type="NCBI Taxonomy" id="212765"/>
    <lineage>
        <taxon>Bacteria</taxon>
        <taxon>Bacillati</taxon>
        <taxon>Actinomycetota</taxon>
        <taxon>Actinomycetes</taxon>
        <taxon>Mycobacteriales</taxon>
        <taxon>Mycobacteriaceae</taxon>
        <taxon>Mycolicibacterium</taxon>
    </lineage>
</organism>
<feature type="transmembrane region" description="Helical" evidence="6">
    <location>
        <begin position="199"/>
        <end position="220"/>
    </location>
</feature>
<dbReference type="Pfam" id="PF07690">
    <property type="entry name" value="MFS_1"/>
    <property type="match status" value="1"/>
</dbReference>
<sequence length="386" mass="39781">MAVVIVAVAVFAVTTTEMTPMGLLPQIANDLHVTDGQAGYSVSLFGVLAGLLAPFTAIVTGRVGRRTLLLIILAVFTLGNALSALSSTYALFMGSRLTCGLIHGLLWSIVASVAIRLVAPRDAVRATAAVFSGISVALVLGVPCGAFIGHAVGWRWTFVVLSCACALTFVVLRLVLPSLPSRQAFTFGELMPLIRSKTVGNVLIITACVVVGNYSAYTYIAPFLSEARGIDARLIGAFLLCYGIAGVAGNFAAAALLTRFRAIRPILTGLSLTVTATLLLLLIPSHSPAWAALGMMIWGASYSALPVALQTLVLRVAGRRHGEATTSLYVLVFNCAIAAGALLGGIAIDRAGPLAPTLVGAVASAASLIGISLVQARGGPDEVACP</sequence>
<feature type="transmembrane region" description="Helical" evidence="6">
    <location>
        <begin position="126"/>
        <end position="148"/>
    </location>
</feature>
<evidence type="ECO:0000256" key="1">
    <source>
        <dbReference type="ARBA" id="ARBA00004651"/>
    </source>
</evidence>
<accession>A0A7I7XIH5</accession>
<keyword evidence="3 6" id="KW-0812">Transmembrane</keyword>
<feature type="transmembrane region" description="Helical" evidence="6">
    <location>
        <begin position="289"/>
        <end position="314"/>
    </location>
</feature>
<dbReference type="PANTHER" id="PTHR43124">
    <property type="entry name" value="PURINE EFFLUX PUMP PBUE"/>
    <property type="match status" value="1"/>
</dbReference>
<dbReference type="InterPro" id="IPR050189">
    <property type="entry name" value="MFS_Efflux_Transporters"/>
</dbReference>
<keyword evidence="5 6" id="KW-0472">Membrane</keyword>
<feature type="transmembrane region" description="Helical" evidence="6">
    <location>
        <begin position="354"/>
        <end position="374"/>
    </location>
</feature>
<feature type="transmembrane region" description="Helical" evidence="6">
    <location>
        <begin position="232"/>
        <end position="258"/>
    </location>
</feature>
<evidence type="ECO:0000313" key="9">
    <source>
        <dbReference type="Proteomes" id="UP000466517"/>
    </source>
</evidence>
<dbReference type="GO" id="GO:0022857">
    <property type="term" value="F:transmembrane transporter activity"/>
    <property type="evidence" value="ECO:0007669"/>
    <property type="project" value="InterPro"/>
</dbReference>
<dbReference type="PROSITE" id="PS50850">
    <property type="entry name" value="MFS"/>
    <property type="match status" value="1"/>
</dbReference>
<dbReference type="InterPro" id="IPR020846">
    <property type="entry name" value="MFS_dom"/>
</dbReference>
<feature type="transmembrane region" description="Helical" evidence="6">
    <location>
        <begin position="154"/>
        <end position="176"/>
    </location>
</feature>
<feature type="transmembrane region" description="Helical" evidence="6">
    <location>
        <begin position="326"/>
        <end position="348"/>
    </location>
</feature>
<dbReference type="InterPro" id="IPR011701">
    <property type="entry name" value="MFS"/>
</dbReference>
<evidence type="ECO:0000256" key="5">
    <source>
        <dbReference type="ARBA" id="ARBA00023136"/>
    </source>
</evidence>
<dbReference type="EMBL" id="AP022610">
    <property type="protein sequence ID" value="BBZ28895.1"/>
    <property type="molecule type" value="Genomic_DNA"/>
</dbReference>
<evidence type="ECO:0000256" key="4">
    <source>
        <dbReference type="ARBA" id="ARBA00022989"/>
    </source>
</evidence>
<dbReference type="InterPro" id="IPR036259">
    <property type="entry name" value="MFS_trans_sf"/>
</dbReference>
<dbReference type="Gene3D" id="1.20.1250.20">
    <property type="entry name" value="MFS general substrate transporter like domains"/>
    <property type="match status" value="1"/>
</dbReference>
<feature type="domain" description="Major facilitator superfamily (MFS) profile" evidence="7">
    <location>
        <begin position="1"/>
        <end position="378"/>
    </location>
</feature>
<evidence type="ECO:0000256" key="6">
    <source>
        <dbReference type="SAM" id="Phobius"/>
    </source>
</evidence>
<keyword evidence="4 6" id="KW-1133">Transmembrane helix</keyword>
<comment type="subcellular location">
    <subcellularLocation>
        <location evidence="1">Cell membrane</location>
        <topology evidence="1">Multi-pass membrane protein</topology>
    </subcellularLocation>
</comment>
<dbReference type="SUPFAM" id="SSF103473">
    <property type="entry name" value="MFS general substrate transporter"/>
    <property type="match status" value="1"/>
</dbReference>
<dbReference type="Proteomes" id="UP000466517">
    <property type="component" value="Chromosome"/>
</dbReference>
<dbReference type="AlphaFoldDB" id="A0A7I7XIH5"/>
<name>A0A7I7XIH5_9MYCO</name>
<gene>
    <name evidence="8" type="ORF">MMAD_31900</name>
</gene>
<feature type="transmembrane region" description="Helical" evidence="6">
    <location>
        <begin position="265"/>
        <end position="283"/>
    </location>
</feature>
<evidence type="ECO:0000256" key="3">
    <source>
        <dbReference type="ARBA" id="ARBA00022692"/>
    </source>
</evidence>
<proteinExistence type="predicted"/>
<feature type="transmembrane region" description="Helical" evidence="6">
    <location>
        <begin position="42"/>
        <end position="61"/>
    </location>
</feature>
<dbReference type="GO" id="GO:0005886">
    <property type="term" value="C:plasma membrane"/>
    <property type="evidence" value="ECO:0007669"/>
    <property type="project" value="UniProtKB-SubCell"/>
</dbReference>
<feature type="transmembrane region" description="Helical" evidence="6">
    <location>
        <begin position="68"/>
        <end position="94"/>
    </location>
</feature>
<keyword evidence="2" id="KW-1003">Cell membrane</keyword>
<dbReference type="KEGG" id="mmag:MMAD_31900"/>
<protein>
    <submittedName>
        <fullName evidence="8">MFS transporter</fullName>
    </submittedName>
</protein>
<feature type="transmembrane region" description="Helical" evidence="6">
    <location>
        <begin position="100"/>
        <end position="119"/>
    </location>
</feature>
<keyword evidence="9" id="KW-1185">Reference proteome</keyword>
<reference evidence="8 9" key="1">
    <citation type="journal article" date="2019" name="Emerg. Microbes Infect.">
        <title>Comprehensive subspecies identification of 175 nontuberculous mycobacteria species based on 7547 genomic profiles.</title>
        <authorList>
            <person name="Matsumoto Y."/>
            <person name="Kinjo T."/>
            <person name="Motooka D."/>
            <person name="Nabeya D."/>
            <person name="Jung N."/>
            <person name="Uechi K."/>
            <person name="Horii T."/>
            <person name="Iida T."/>
            <person name="Fujita J."/>
            <person name="Nakamura S."/>
        </authorList>
    </citation>
    <scope>NUCLEOTIDE SEQUENCE [LARGE SCALE GENOMIC DNA]</scope>
    <source>
        <strain evidence="8 9">JCM 13574</strain>
    </source>
</reference>